<dbReference type="InParanoid" id="B7P2T2"/>
<dbReference type="HOGENOM" id="CLU_864039_0_0_1"/>
<dbReference type="EMBL" id="DS624571">
    <property type="protein sequence ID" value="EEC00904.1"/>
    <property type="molecule type" value="Genomic_DNA"/>
</dbReference>
<dbReference type="Gene3D" id="2.10.90.10">
    <property type="entry name" value="Cystine-knot cytokines"/>
    <property type="match status" value="2"/>
</dbReference>
<gene>
    <name evidence="8" type="ORF">IscW_ISCW001809</name>
</gene>
<evidence type="ECO:0000256" key="3">
    <source>
        <dbReference type="ARBA" id="ARBA00022473"/>
    </source>
</evidence>
<proteinExistence type="inferred from homology"/>
<comment type="subcellular location">
    <subcellularLocation>
        <location evidence="1">Secreted</location>
    </subcellularLocation>
</comment>
<dbReference type="OrthoDB" id="6381819at2759"/>
<dbReference type="AlphaFoldDB" id="B7P2T2"/>
<keyword evidence="4" id="KW-0964">Secreted</keyword>
<dbReference type="InterPro" id="IPR052876">
    <property type="entry name" value="Insect_Hormone_Regulators"/>
</dbReference>
<evidence type="ECO:0000256" key="5">
    <source>
        <dbReference type="ARBA" id="ARBA00022729"/>
    </source>
</evidence>
<dbReference type="Pfam" id="PF05806">
    <property type="entry name" value="Noggin"/>
    <property type="match status" value="1"/>
</dbReference>
<evidence type="ECO:0000256" key="4">
    <source>
        <dbReference type="ARBA" id="ARBA00022525"/>
    </source>
</evidence>
<dbReference type="VEuPathDB" id="VectorBase:ISCP_004977"/>
<organism>
    <name type="scientific">Ixodes scapularis</name>
    <name type="common">Black-legged tick</name>
    <name type="synonym">Deer tick</name>
    <dbReference type="NCBI Taxonomy" id="6945"/>
    <lineage>
        <taxon>Eukaryota</taxon>
        <taxon>Metazoa</taxon>
        <taxon>Ecdysozoa</taxon>
        <taxon>Arthropoda</taxon>
        <taxon>Chelicerata</taxon>
        <taxon>Arachnida</taxon>
        <taxon>Acari</taxon>
        <taxon>Parasitiformes</taxon>
        <taxon>Ixodida</taxon>
        <taxon>Ixodoidea</taxon>
        <taxon>Ixodidae</taxon>
        <taxon>Ixodinae</taxon>
        <taxon>Ixodes</taxon>
    </lineage>
</organism>
<dbReference type="EMBL" id="ABJB011130417">
    <property type="status" value="NOT_ANNOTATED_CDS"/>
    <property type="molecule type" value="Genomic_DNA"/>
</dbReference>
<evidence type="ECO:0000256" key="1">
    <source>
        <dbReference type="ARBA" id="ARBA00004613"/>
    </source>
</evidence>
<keyword evidence="5" id="KW-0732">Signal</keyword>
<evidence type="ECO:0000259" key="7">
    <source>
        <dbReference type="Pfam" id="PF16077"/>
    </source>
</evidence>
<dbReference type="Pfam" id="PF16077">
    <property type="entry name" value="Spaetzle"/>
    <property type="match status" value="1"/>
</dbReference>
<dbReference type="InterPro" id="IPR032104">
    <property type="entry name" value="Spaetzle"/>
</dbReference>
<dbReference type="EMBL" id="ABJB010728872">
    <property type="status" value="NOT_ANNOTATED_CDS"/>
    <property type="molecule type" value="Genomic_DNA"/>
</dbReference>
<evidence type="ECO:0000256" key="6">
    <source>
        <dbReference type="SAM" id="MobiDB-lite"/>
    </source>
</evidence>
<dbReference type="SUPFAM" id="SSF57501">
    <property type="entry name" value="Cystine-knot cytokines"/>
    <property type="match status" value="2"/>
</dbReference>
<dbReference type="PaxDb" id="6945-B7P2T2"/>
<dbReference type="PANTHER" id="PTHR39940">
    <property type="entry name" value="PROTHORACICOTROPIC HORMONE, ISOFORM F"/>
    <property type="match status" value="1"/>
</dbReference>
<dbReference type="VEuPathDB" id="VectorBase:ISCW001809"/>
<feature type="domain" description="Spaetzle" evidence="7">
    <location>
        <begin position="28"/>
        <end position="124"/>
    </location>
</feature>
<dbReference type="VEuPathDB" id="VectorBase:ISCP_035026"/>
<accession>B7P2T2</accession>
<evidence type="ECO:0000256" key="2">
    <source>
        <dbReference type="ARBA" id="ARBA00007480"/>
    </source>
</evidence>
<dbReference type="InterPro" id="IPR029034">
    <property type="entry name" value="Cystine-knot_cytokine"/>
</dbReference>
<keyword evidence="3" id="KW-0217">Developmental protein</keyword>
<dbReference type="VEuPathDB" id="VectorBase:ISCI001809"/>
<dbReference type="Proteomes" id="UP000001555">
    <property type="component" value="Unassembled WGS sequence"/>
</dbReference>
<dbReference type="EMBL" id="ABJB010494032">
    <property type="status" value="NOT_ANNOTATED_CDS"/>
    <property type="molecule type" value="Genomic_DNA"/>
</dbReference>
<dbReference type="GO" id="GO:0005102">
    <property type="term" value="F:signaling receptor binding"/>
    <property type="evidence" value="ECO:0000318"/>
    <property type="project" value="GO_Central"/>
</dbReference>
<reference evidence="8 10" key="1">
    <citation type="submission" date="2008-03" db="EMBL/GenBank/DDBJ databases">
        <title>Annotation of Ixodes scapularis.</title>
        <authorList>
            <consortium name="Ixodes scapularis Genome Project Consortium"/>
            <person name="Caler E."/>
            <person name="Hannick L.I."/>
            <person name="Bidwell S."/>
            <person name="Joardar V."/>
            <person name="Thiagarajan M."/>
            <person name="Amedeo P."/>
            <person name="Galinsky K.J."/>
            <person name="Schobel S."/>
            <person name="Inman J."/>
            <person name="Hostetler J."/>
            <person name="Miller J."/>
            <person name="Hammond M."/>
            <person name="Megy K."/>
            <person name="Lawson D."/>
            <person name="Kodira C."/>
            <person name="Sutton G."/>
            <person name="Meyer J."/>
            <person name="Hill C.A."/>
            <person name="Birren B."/>
            <person name="Nene V."/>
            <person name="Collins F."/>
            <person name="Alarcon-Chaidez F."/>
            <person name="Wikel S."/>
            <person name="Strausberg R."/>
        </authorList>
    </citation>
    <scope>NUCLEOTIDE SEQUENCE [LARGE SCALE GENOMIC DNA]</scope>
    <source>
        <strain evidence="10">Wikel</strain>
        <strain evidence="8">Wikel colony</strain>
    </source>
</reference>
<dbReference type="InterPro" id="IPR008717">
    <property type="entry name" value="Noggin"/>
</dbReference>
<dbReference type="FunCoup" id="B7P2T2">
    <property type="interactions" value="47"/>
</dbReference>
<dbReference type="PANTHER" id="PTHR39940:SF1">
    <property type="entry name" value="PROTHORACICOTROPIC HORMONE, ISOFORM F"/>
    <property type="match status" value="1"/>
</dbReference>
<evidence type="ECO:0000313" key="8">
    <source>
        <dbReference type="EMBL" id="EEC00904.1"/>
    </source>
</evidence>
<evidence type="ECO:0000313" key="10">
    <source>
        <dbReference type="Proteomes" id="UP000001555"/>
    </source>
</evidence>
<dbReference type="GO" id="GO:0005576">
    <property type="term" value="C:extracellular region"/>
    <property type="evidence" value="ECO:0007669"/>
    <property type="project" value="UniProtKB-SubCell"/>
</dbReference>
<comment type="similarity">
    <text evidence="2">Belongs to the noggin family.</text>
</comment>
<dbReference type="EMBL" id="ABJB010378379">
    <property type="status" value="NOT_ANNOTATED_CDS"/>
    <property type="molecule type" value="Genomic_DNA"/>
</dbReference>
<reference evidence="9" key="2">
    <citation type="submission" date="2020-05" db="UniProtKB">
        <authorList>
            <consortium name="EnsemblMetazoa"/>
        </authorList>
    </citation>
    <scope>IDENTIFICATION</scope>
    <source>
        <strain evidence="9">wikel</strain>
    </source>
</reference>
<dbReference type="EnsemblMetazoa" id="ISCW001809-RA">
    <property type="protein sequence ID" value="ISCW001809-PA"/>
    <property type="gene ID" value="ISCW001809"/>
</dbReference>
<sequence length="322" mass="36984">MAWARARRRDPSLSPVIFDTMPYSRPSECCPSVTEAIQPLGGVSITGRILELYREDNATQRFYQTSCRDHVRGRPCRFMRSKYEPHSRCVQTYSYMYALVREFQSDAPWRLDYIRYRNGCTCQIQRPRTYAPGSMAGVETSPKPACSRATREDLERLLGSAFNARYMAIDKPDPEPTSSRLTARHSEDPLSDQADLEAGGFSVDADFRQDLPGERRRVREKRSETAKPWGCTSRLEWEDLGDNRFPRYLRNVKCLGGDCWFGKFRCKARAFTVKVLRRKSGKEKDGDCVVSASTADLPAELREHWEFEERAVAFCCDCSVDD</sequence>
<dbReference type="EMBL" id="ABJB010823833">
    <property type="status" value="NOT_ANNOTATED_CDS"/>
    <property type="molecule type" value="Genomic_DNA"/>
</dbReference>
<evidence type="ECO:0000313" key="9">
    <source>
        <dbReference type="EnsemblMetazoa" id="ISCW001809-PA"/>
    </source>
</evidence>
<name>B7P2T2_IXOSC</name>
<keyword evidence="10" id="KW-1185">Reference proteome</keyword>
<protein>
    <recommendedName>
        <fullName evidence="7">Spaetzle domain-containing protein</fullName>
    </recommendedName>
</protein>
<feature type="region of interest" description="Disordered" evidence="6">
    <location>
        <begin position="169"/>
        <end position="195"/>
    </location>
</feature>
<dbReference type="PROSITE" id="PS50270">
    <property type="entry name" value="NGF_2"/>
    <property type="match status" value="1"/>
</dbReference>